<dbReference type="GO" id="GO:0008198">
    <property type="term" value="F:ferrous iron binding"/>
    <property type="evidence" value="ECO:0007669"/>
    <property type="project" value="TreeGrafter"/>
</dbReference>
<keyword evidence="2" id="KW-0408">Iron</keyword>
<evidence type="ECO:0000313" key="4">
    <source>
        <dbReference type="EMBL" id="CAB3247338.1"/>
    </source>
</evidence>
<name>A0A6F9DCG6_9ASCI</name>
<organism evidence="4">
    <name type="scientific">Phallusia mammillata</name>
    <dbReference type="NCBI Taxonomy" id="59560"/>
    <lineage>
        <taxon>Eukaryota</taxon>
        <taxon>Metazoa</taxon>
        <taxon>Chordata</taxon>
        <taxon>Tunicata</taxon>
        <taxon>Ascidiacea</taxon>
        <taxon>Phlebobranchia</taxon>
        <taxon>Ascidiidae</taxon>
        <taxon>Phallusia</taxon>
    </lineage>
</organism>
<dbReference type="InterPro" id="IPR012347">
    <property type="entry name" value="Ferritin-like"/>
</dbReference>
<protein>
    <submittedName>
        <fullName evidence="4">Ferritin heavy chain</fullName>
    </submittedName>
</protein>
<dbReference type="GO" id="GO:0006826">
    <property type="term" value="P:iron ion transport"/>
    <property type="evidence" value="ECO:0007669"/>
    <property type="project" value="InterPro"/>
</dbReference>
<dbReference type="GO" id="GO:0008199">
    <property type="term" value="F:ferric iron binding"/>
    <property type="evidence" value="ECO:0007669"/>
    <property type="project" value="InterPro"/>
</dbReference>
<reference evidence="4" key="1">
    <citation type="submission" date="2020-04" db="EMBL/GenBank/DDBJ databases">
        <authorList>
            <person name="Neveu A P."/>
        </authorList>
    </citation>
    <scope>NUCLEOTIDE SEQUENCE</scope>
    <source>
        <tissue evidence="4">Whole embryo</tissue>
    </source>
</reference>
<dbReference type="Pfam" id="PF00210">
    <property type="entry name" value="Ferritin"/>
    <property type="match status" value="1"/>
</dbReference>
<keyword evidence="2" id="KW-0479">Metal-binding</keyword>
<dbReference type="GO" id="GO:0005737">
    <property type="term" value="C:cytoplasm"/>
    <property type="evidence" value="ECO:0007669"/>
    <property type="project" value="TreeGrafter"/>
</dbReference>
<dbReference type="InterPro" id="IPR008331">
    <property type="entry name" value="Ferritin_DPS_dom"/>
</dbReference>
<evidence type="ECO:0000256" key="1">
    <source>
        <dbReference type="ARBA" id="ARBA00007513"/>
    </source>
</evidence>
<evidence type="ECO:0000256" key="2">
    <source>
        <dbReference type="PIRSR" id="PIRSR601519-1"/>
    </source>
</evidence>
<dbReference type="PANTHER" id="PTHR11431:SF75">
    <property type="entry name" value="FERRITIN"/>
    <property type="match status" value="1"/>
</dbReference>
<evidence type="ECO:0000259" key="3">
    <source>
        <dbReference type="Pfam" id="PF00210"/>
    </source>
</evidence>
<comment type="similarity">
    <text evidence="1">Belongs to the ferritin family.</text>
</comment>
<dbReference type="EMBL" id="LR785282">
    <property type="protein sequence ID" value="CAB3247338.1"/>
    <property type="molecule type" value="mRNA"/>
</dbReference>
<accession>A0A6F9DCG6</accession>
<dbReference type="Gene3D" id="1.20.1260.10">
    <property type="match status" value="1"/>
</dbReference>
<dbReference type="AlphaFoldDB" id="A0A6F9DCG6"/>
<dbReference type="InterPro" id="IPR001519">
    <property type="entry name" value="Ferritin"/>
</dbReference>
<gene>
    <name evidence="4" type="primary">Fth1-002</name>
</gene>
<feature type="domain" description="Ferritin/DPS" evidence="3">
    <location>
        <begin position="1"/>
        <end position="64"/>
    </location>
</feature>
<feature type="binding site" evidence="2">
    <location>
        <position position="3"/>
    </location>
    <ligand>
        <name>Fe cation</name>
        <dbReference type="ChEBI" id="CHEBI:24875"/>
        <label>1</label>
    </ligand>
</feature>
<dbReference type="InterPro" id="IPR009078">
    <property type="entry name" value="Ferritin-like_SF"/>
</dbReference>
<dbReference type="GO" id="GO:0006879">
    <property type="term" value="P:intracellular iron ion homeostasis"/>
    <property type="evidence" value="ECO:0007669"/>
    <property type="project" value="InterPro"/>
</dbReference>
<feature type="binding site" evidence="2">
    <location>
        <position position="48"/>
    </location>
    <ligand>
        <name>Fe cation</name>
        <dbReference type="ChEBI" id="CHEBI:24875"/>
        <label>1</label>
    </ligand>
</feature>
<dbReference type="SUPFAM" id="SSF47240">
    <property type="entry name" value="Ferritin-like"/>
    <property type="match status" value="2"/>
</dbReference>
<proteinExistence type="evidence at transcript level"/>
<sequence>MQHAEKFIDYQNQRGGTYSISSVEKKSDGKCAAITSLKKGFQCAVELEMDVTRALNSLLTDVSDVKAEIGNCEIDDGNKDLLLSQSILVTVNGTTKALNHHVCGDLESKLEKVEYVELGEMIAHDFLGHQLEDTKELANYVGTLEKFGDSESALGSYLVDKHLEL</sequence>
<dbReference type="PANTHER" id="PTHR11431">
    <property type="entry name" value="FERRITIN"/>
    <property type="match status" value="1"/>
</dbReference>